<dbReference type="InterPro" id="IPR013346">
    <property type="entry name" value="NrdE_NrdA_C"/>
</dbReference>
<dbReference type="EC" id="1.17.4.1" evidence="2 10"/>
<dbReference type="SUPFAM" id="SSF51998">
    <property type="entry name" value="PFL-like glycyl radical enzymes"/>
    <property type="match status" value="1"/>
</dbReference>
<dbReference type="EMBL" id="DVNC01000021">
    <property type="protein sequence ID" value="HIU52972.1"/>
    <property type="molecule type" value="Genomic_DNA"/>
</dbReference>
<dbReference type="InterPro" id="IPR039718">
    <property type="entry name" value="Rrm1"/>
</dbReference>
<dbReference type="InterPro" id="IPR005144">
    <property type="entry name" value="ATP-cone_dom"/>
</dbReference>
<dbReference type="PANTHER" id="PTHR11573:SF6">
    <property type="entry name" value="RIBONUCLEOSIDE-DIPHOSPHATE REDUCTASE LARGE SUBUNIT"/>
    <property type="match status" value="1"/>
</dbReference>
<evidence type="ECO:0000256" key="8">
    <source>
        <dbReference type="ARBA" id="ARBA00047754"/>
    </source>
</evidence>
<name>A0A9D1SAW5_9PROT</name>
<dbReference type="PROSITE" id="PS51161">
    <property type="entry name" value="ATP_CONE"/>
    <property type="match status" value="1"/>
</dbReference>
<reference evidence="12" key="2">
    <citation type="journal article" date="2021" name="PeerJ">
        <title>Extensive microbial diversity within the chicken gut microbiome revealed by metagenomics and culture.</title>
        <authorList>
            <person name="Gilroy R."/>
            <person name="Ravi A."/>
            <person name="Getino M."/>
            <person name="Pursley I."/>
            <person name="Horton D.L."/>
            <person name="Alikhan N.F."/>
            <person name="Baker D."/>
            <person name="Gharbi K."/>
            <person name="Hall N."/>
            <person name="Watson M."/>
            <person name="Adriaenssens E.M."/>
            <person name="Foster-Nyarko E."/>
            <person name="Jarju S."/>
            <person name="Secka A."/>
            <person name="Antonio M."/>
            <person name="Oren A."/>
            <person name="Chaudhuri R.R."/>
            <person name="La Ragione R."/>
            <person name="Hildebrand F."/>
            <person name="Pallen M.J."/>
        </authorList>
    </citation>
    <scope>NUCLEOTIDE SEQUENCE</scope>
    <source>
        <strain evidence="12">ChiW3-316</strain>
    </source>
</reference>
<evidence type="ECO:0000256" key="10">
    <source>
        <dbReference type="RuleBase" id="RU003410"/>
    </source>
</evidence>
<dbReference type="GO" id="GO:0005971">
    <property type="term" value="C:ribonucleoside-diphosphate reductase complex"/>
    <property type="evidence" value="ECO:0007669"/>
    <property type="project" value="TreeGrafter"/>
</dbReference>
<dbReference type="Gene3D" id="3.20.70.20">
    <property type="match status" value="1"/>
</dbReference>
<dbReference type="PRINTS" id="PR01183">
    <property type="entry name" value="RIBORDTASEM1"/>
</dbReference>
<evidence type="ECO:0000256" key="6">
    <source>
        <dbReference type="ARBA" id="ARBA00023002"/>
    </source>
</evidence>
<dbReference type="CDD" id="cd01679">
    <property type="entry name" value="RNR_I"/>
    <property type="match status" value="1"/>
</dbReference>
<dbReference type="Pfam" id="PF00317">
    <property type="entry name" value="Ribonuc_red_lgN"/>
    <property type="match status" value="1"/>
</dbReference>
<comment type="caution">
    <text evidence="12">The sequence shown here is derived from an EMBL/GenBank/DDBJ whole genome shotgun (WGS) entry which is preliminary data.</text>
</comment>
<comment type="catalytic activity">
    <reaction evidence="8 10">
        <text>a 2'-deoxyribonucleoside 5'-diphosphate + [thioredoxin]-disulfide + H2O = a ribonucleoside 5'-diphosphate + [thioredoxin]-dithiol</text>
        <dbReference type="Rhea" id="RHEA:23252"/>
        <dbReference type="Rhea" id="RHEA-COMP:10698"/>
        <dbReference type="Rhea" id="RHEA-COMP:10700"/>
        <dbReference type="ChEBI" id="CHEBI:15377"/>
        <dbReference type="ChEBI" id="CHEBI:29950"/>
        <dbReference type="ChEBI" id="CHEBI:50058"/>
        <dbReference type="ChEBI" id="CHEBI:57930"/>
        <dbReference type="ChEBI" id="CHEBI:73316"/>
        <dbReference type="EC" id="1.17.4.1"/>
    </reaction>
</comment>
<dbReference type="InterPro" id="IPR000788">
    <property type="entry name" value="RNR_lg_C"/>
</dbReference>
<dbReference type="GO" id="GO:0009263">
    <property type="term" value="P:deoxyribonucleotide biosynthetic process"/>
    <property type="evidence" value="ECO:0007669"/>
    <property type="project" value="UniProtKB-KW"/>
</dbReference>
<feature type="domain" description="ATP-cone" evidence="11">
    <location>
        <begin position="4"/>
        <end position="93"/>
    </location>
</feature>
<proteinExistence type="inferred from homology"/>
<evidence type="ECO:0000256" key="2">
    <source>
        <dbReference type="ARBA" id="ARBA00012274"/>
    </source>
</evidence>
<evidence type="ECO:0000256" key="4">
    <source>
        <dbReference type="ARBA" id="ARBA00022741"/>
    </source>
</evidence>
<keyword evidence="4 9" id="KW-0547">Nucleotide-binding</keyword>
<evidence type="ECO:0000259" key="11">
    <source>
        <dbReference type="PROSITE" id="PS51161"/>
    </source>
</evidence>
<comment type="function">
    <text evidence="10">Provides the precursors necessary for DNA synthesis. Catalyzes the biosynthesis of deoxyribonucleotides from the corresponding ribonucleotides.</text>
</comment>
<dbReference type="InterPro" id="IPR013509">
    <property type="entry name" value="RNR_lsu_N"/>
</dbReference>
<keyword evidence="3" id="KW-0021">Allosteric enzyme</keyword>
<dbReference type="Pfam" id="PF03477">
    <property type="entry name" value="ATP-cone"/>
    <property type="match status" value="1"/>
</dbReference>
<protein>
    <recommendedName>
        <fullName evidence="2 10">Ribonucleoside-diphosphate reductase</fullName>
        <ecNumber evidence="2 10">1.17.4.1</ecNumber>
    </recommendedName>
</protein>
<keyword evidence="7 10" id="KW-0215">Deoxyribonucleotide synthesis</keyword>
<evidence type="ECO:0000256" key="1">
    <source>
        <dbReference type="ARBA" id="ARBA00010406"/>
    </source>
</evidence>
<dbReference type="Proteomes" id="UP000824107">
    <property type="component" value="Unassembled WGS sequence"/>
</dbReference>
<dbReference type="PROSITE" id="PS00089">
    <property type="entry name" value="RIBORED_LARGE"/>
    <property type="match status" value="1"/>
</dbReference>
<dbReference type="GO" id="GO:0005524">
    <property type="term" value="F:ATP binding"/>
    <property type="evidence" value="ECO:0007669"/>
    <property type="project" value="UniProtKB-UniRule"/>
</dbReference>
<dbReference type="PANTHER" id="PTHR11573">
    <property type="entry name" value="RIBONUCLEOSIDE-DIPHOSPHATE REDUCTASE LARGE CHAIN"/>
    <property type="match status" value="1"/>
</dbReference>
<organism evidence="12 13">
    <name type="scientific">Candidatus Scatocola faecipullorum</name>
    <dbReference type="NCBI Taxonomy" id="2840917"/>
    <lineage>
        <taxon>Bacteria</taxon>
        <taxon>Pseudomonadati</taxon>
        <taxon>Pseudomonadota</taxon>
        <taxon>Alphaproteobacteria</taxon>
        <taxon>Rhodospirillales</taxon>
        <taxon>Rhodospirillaceae</taxon>
        <taxon>Rhodospirillaceae incertae sedis</taxon>
        <taxon>Candidatus Scatocola</taxon>
    </lineage>
</organism>
<dbReference type="AlphaFoldDB" id="A0A9D1SAW5"/>
<evidence type="ECO:0000313" key="13">
    <source>
        <dbReference type="Proteomes" id="UP000824107"/>
    </source>
</evidence>
<comment type="similarity">
    <text evidence="1 10">Belongs to the ribonucleoside diphosphate reductase large chain family.</text>
</comment>
<evidence type="ECO:0000256" key="7">
    <source>
        <dbReference type="ARBA" id="ARBA00023116"/>
    </source>
</evidence>
<gene>
    <name evidence="12" type="ORF">IAD20_02705</name>
</gene>
<evidence type="ECO:0000256" key="5">
    <source>
        <dbReference type="ARBA" id="ARBA00022840"/>
    </source>
</evidence>
<dbReference type="Pfam" id="PF02867">
    <property type="entry name" value="Ribonuc_red_lgC"/>
    <property type="match status" value="1"/>
</dbReference>
<sequence>MADIQIVKRDGRRQSYDNKKVAAVVARAAAGFELDVSPLLDAVNNYVKEGIGSQEVMNFLILTALNLTSVENPDWKNVAGRLKLFDLYKKTALARNCNHCYDRLYDYPVFLQQMWADGCYDREWQAKYSAEELAEAGTFIKPAYDLVYDYAGINLLIKRYLCEYNDRIAELPQEMFLTIALLIEQNEKPENRMAQVKDTYEKLANRKISLATPLLMNLRRPHGNLSSCFITVMDDNRESIFYVIDQISAISKFGGGVGVNISRVRCKGARIKGIKNSSGGVIPWIRIINDTAVAVNQQGKRKGAVTVSLDMWHMDIEDFLQLRTENGDQRMKAYDIFPQVVVPDLFMKKVEADEDWLVVDPSEVRTKYQVELGDLWGEEFNRVYEQLYLDAQFGKLEMFKFISAKELLKKVMRSQIETGMPYIAFKDTLNKYNPNKHDGVIVGTNLCTESHSNVKPTRFDAERIENGKIIREMSGGLVHVCNLVSINLANVDSDEELESICRTSVRILDNAIDFTEVPILEGRQHNLRYRTIGVGAMGLADHLAKNNIPYINSADYVDELFEKMAIYNIRASIAAAREKGTFEAYEGSDWQKGIIMGKRQLWFNANSKHKEAWNDIFRDLQKYGIRNSQISAIAPNTSSSLIQGCSASVLPVYSKFFVETHGKGSIPNCPPFIKDKFWFYQENRNINQKVVIEVMSRINKWIDTGISIELMYNLNRNIRARDIYETIMDAWKKDIKTLYYTRTIQKDGSASEKSECVSCAG</sequence>
<evidence type="ECO:0000313" key="12">
    <source>
        <dbReference type="EMBL" id="HIU52972.1"/>
    </source>
</evidence>
<dbReference type="NCBIfam" id="TIGR02506">
    <property type="entry name" value="NrdE_NrdA"/>
    <property type="match status" value="1"/>
</dbReference>
<dbReference type="SUPFAM" id="SSF48168">
    <property type="entry name" value="R1 subunit of ribonucleotide reductase, N-terminal domain"/>
    <property type="match status" value="1"/>
</dbReference>
<dbReference type="InterPro" id="IPR008926">
    <property type="entry name" value="RNR_R1-su_N"/>
</dbReference>
<accession>A0A9D1SAW5</accession>
<evidence type="ECO:0000256" key="9">
    <source>
        <dbReference type="PROSITE-ProRule" id="PRU00492"/>
    </source>
</evidence>
<keyword evidence="6 10" id="KW-0560">Oxidoreductase</keyword>
<reference evidence="12" key="1">
    <citation type="submission" date="2020-10" db="EMBL/GenBank/DDBJ databases">
        <authorList>
            <person name="Gilroy R."/>
        </authorList>
    </citation>
    <scope>NUCLEOTIDE SEQUENCE</scope>
    <source>
        <strain evidence="12">ChiW3-316</strain>
    </source>
</reference>
<keyword evidence="5 9" id="KW-0067">ATP-binding</keyword>
<dbReference type="GO" id="GO:0004748">
    <property type="term" value="F:ribonucleoside-diphosphate reductase activity, thioredoxin disulfide as acceptor"/>
    <property type="evidence" value="ECO:0007669"/>
    <property type="project" value="UniProtKB-EC"/>
</dbReference>
<evidence type="ECO:0000256" key="3">
    <source>
        <dbReference type="ARBA" id="ARBA00022533"/>
    </source>
</evidence>